<evidence type="ECO:0000256" key="5">
    <source>
        <dbReference type="ARBA" id="ARBA00022454"/>
    </source>
</evidence>
<comment type="subcellular location">
    <subcellularLocation>
        <location evidence="2">Chromosome</location>
        <location evidence="2">Centromere</location>
    </subcellularLocation>
    <subcellularLocation>
        <location evidence="1">Nucleus</location>
    </subcellularLocation>
</comment>
<keyword evidence="10" id="KW-1185">Reference proteome</keyword>
<evidence type="ECO:0000256" key="2">
    <source>
        <dbReference type="ARBA" id="ARBA00004584"/>
    </source>
</evidence>
<dbReference type="Proteomes" id="UP001295444">
    <property type="component" value="Chromosome 08"/>
</dbReference>
<keyword evidence="7" id="KW-0137">Centromere</keyword>
<name>A0AAD1SSX0_PELCU</name>
<accession>A0AAD1SSX0</accession>
<evidence type="ECO:0000256" key="8">
    <source>
        <dbReference type="SAM" id="MobiDB-lite"/>
    </source>
</evidence>
<evidence type="ECO:0000256" key="4">
    <source>
        <dbReference type="ARBA" id="ARBA00016380"/>
    </source>
</evidence>
<reference evidence="9" key="1">
    <citation type="submission" date="2022-03" db="EMBL/GenBank/DDBJ databases">
        <authorList>
            <person name="Alioto T."/>
            <person name="Alioto T."/>
            <person name="Gomez Garrido J."/>
        </authorList>
    </citation>
    <scope>NUCLEOTIDE SEQUENCE</scope>
</reference>
<evidence type="ECO:0000313" key="10">
    <source>
        <dbReference type="Proteomes" id="UP001295444"/>
    </source>
</evidence>
<dbReference type="AlphaFoldDB" id="A0AAD1SSX0"/>
<evidence type="ECO:0000256" key="7">
    <source>
        <dbReference type="ARBA" id="ARBA00023328"/>
    </source>
</evidence>
<keyword evidence="6" id="KW-0539">Nucleus</keyword>
<comment type="similarity">
    <text evidence="3">Belongs to the CENP-L/IML3 family.</text>
</comment>
<sequence>MGAFQTCLCESRRWRRTAMQTPTDGVLTPKGTSRESRNIPLPSGGFTNGGFHSVRRNTPFGKAPSKRRIPQNSHLEEILDPSKTAYILHKQWSLYSVTPLHKFSYKNLKDYARLLSAQILAEKQKGVAFEVGAEMTMKASFSYFPGLKGKDNDSGAVFVQVASKPPFSKPGTEDRIVWSGWFCCTFGDDDVLEMLPEAMVCLPLFLVHGAETLTAVVGSWFQKSFDCCFGKLPISSRDLAWMTALWAGCEMHEYVAATELVFSVPVEPHMDISYAIHPEDFKSLWSDINKGQDEVTAEEVDILFHGLYSHFFRHFKIHLSATQLVKVSTSVASAHCDGKIKFLSKEHLVRVLGLLTELAMNNIQY</sequence>
<organism evidence="9 10">
    <name type="scientific">Pelobates cultripes</name>
    <name type="common">Western spadefoot toad</name>
    <dbReference type="NCBI Taxonomy" id="61616"/>
    <lineage>
        <taxon>Eukaryota</taxon>
        <taxon>Metazoa</taxon>
        <taxon>Chordata</taxon>
        <taxon>Craniata</taxon>
        <taxon>Vertebrata</taxon>
        <taxon>Euteleostomi</taxon>
        <taxon>Amphibia</taxon>
        <taxon>Batrachia</taxon>
        <taxon>Anura</taxon>
        <taxon>Pelobatoidea</taxon>
        <taxon>Pelobatidae</taxon>
        <taxon>Pelobates</taxon>
    </lineage>
</organism>
<dbReference type="PANTHER" id="PTHR31740">
    <property type="entry name" value="CENTROMERE PROTEIN L"/>
    <property type="match status" value="1"/>
</dbReference>
<keyword evidence="5" id="KW-0158">Chromosome</keyword>
<dbReference type="Pfam" id="PF13092">
    <property type="entry name" value="CENP-L"/>
    <property type="match status" value="1"/>
</dbReference>
<dbReference type="GO" id="GO:0005634">
    <property type="term" value="C:nucleus"/>
    <property type="evidence" value="ECO:0007669"/>
    <property type="project" value="UniProtKB-SubCell"/>
</dbReference>
<proteinExistence type="inferred from homology"/>
<evidence type="ECO:0000256" key="3">
    <source>
        <dbReference type="ARBA" id="ARBA00011060"/>
    </source>
</evidence>
<protein>
    <recommendedName>
        <fullName evidence="4">Centromere protein L</fullName>
    </recommendedName>
</protein>
<feature type="region of interest" description="Disordered" evidence="8">
    <location>
        <begin position="22"/>
        <end position="48"/>
    </location>
</feature>
<evidence type="ECO:0000256" key="1">
    <source>
        <dbReference type="ARBA" id="ARBA00004123"/>
    </source>
</evidence>
<dbReference type="EMBL" id="OW240919">
    <property type="protein sequence ID" value="CAH2311229.1"/>
    <property type="molecule type" value="Genomic_DNA"/>
</dbReference>
<dbReference type="PANTHER" id="PTHR31740:SF2">
    <property type="entry name" value="CENTROMERE PROTEIN L"/>
    <property type="match status" value="1"/>
</dbReference>
<dbReference type="InterPro" id="IPR025204">
    <property type="entry name" value="CENP-L"/>
</dbReference>
<gene>
    <name evidence="9" type="ORF">PECUL_23A049677</name>
</gene>
<dbReference type="GO" id="GO:0000775">
    <property type="term" value="C:chromosome, centromeric region"/>
    <property type="evidence" value="ECO:0007669"/>
    <property type="project" value="UniProtKB-SubCell"/>
</dbReference>
<evidence type="ECO:0000256" key="6">
    <source>
        <dbReference type="ARBA" id="ARBA00023242"/>
    </source>
</evidence>
<evidence type="ECO:0000313" key="9">
    <source>
        <dbReference type="EMBL" id="CAH2311229.1"/>
    </source>
</evidence>